<proteinExistence type="predicted"/>
<feature type="domain" description="Protein kinase" evidence="1">
    <location>
        <begin position="29"/>
        <end position="287"/>
    </location>
</feature>
<sequence>MITRTIDGVSFGLKEDFDFDFLCEYGKVFAVFDKQDSGYLCFGVQSENENENKSKSENESKSENRKLFLKMAGAATLESNVSPEAAIARLRSTIVVYEDLRHPVLIDMIAHKEIPGGYLTVYEWFEGECMGRQYQSHDKFLALPIEEKLAIYRDLLLFHIHTNNCGYIALDFYDGSIMYDFRTQRTMVCDIEVYSKRPVVNTMGRMWGSSRYMSPEEFQLGAEIDERSNVFVMGATAFQLMGGGMDRSIAKWQASEKQYLAALRAVSAEKDDRYPTIADYYEVWTNA</sequence>
<organism evidence="2 3">
    <name type="scientific">Paenibacillus lignilyticus</name>
    <dbReference type="NCBI Taxonomy" id="1172615"/>
    <lineage>
        <taxon>Bacteria</taxon>
        <taxon>Bacillati</taxon>
        <taxon>Bacillota</taxon>
        <taxon>Bacilli</taxon>
        <taxon>Bacillales</taxon>
        <taxon>Paenibacillaceae</taxon>
        <taxon>Paenibacillus</taxon>
    </lineage>
</organism>
<dbReference type="RefSeq" id="WP_210663654.1">
    <property type="nucleotide sequence ID" value="NZ_JAGKSP010000018.1"/>
</dbReference>
<dbReference type="Proteomes" id="UP000673394">
    <property type="component" value="Unassembled WGS sequence"/>
</dbReference>
<keyword evidence="2" id="KW-0808">Transferase</keyword>
<keyword evidence="2" id="KW-0723">Serine/threonine-protein kinase</keyword>
<evidence type="ECO:0000313" key="2">
    <source>
        <dbReference type="EMBL" id="MBP3966461.1"/>
    </source>
</evidence>
<dbReference type="InterPro" id="IPR011009">
    <property type="entry name" value="Kinase-like_dom_sf"/>
</dbReference>
<dbReference type="Gene3D" id="1.10.510.10">
    <property type="entry name" value="Transferase(Phosphotransferase) domain 1"/>
    <property type="match status" value="1"/>
</dbReference>
<accession>A0ABS5CKW4</accession>
<name>A0ABS5CKW4_9BACL</name>
<dbReference type="GO" id="GO:0004674">
    <property type="term" value="F:protein serine/threonine kinase activity"/>
    <property type="evidence" value="ECO:0007669"/>
    <property type="project" value="UniProtKB-KW"/>
</dbReference>
<comment type="caution">
    <text evidence="2">The sequence shown here is derived from an EMBL/GenBank/DDBJ whole genome shotgun (WGS) entry which is preliminary data.</text>
</comment>
<dbReference type="InterPro" id="IPR000719">
    <property type="entry name" value="Prot_kinase_dom"/>
</dbReference>
<dbReference type="SUPFAM" id="SSF56112">
    <property type="entry name" value="Protein kinase-like (PK-like)"/>
    <property type="match status" value="1"/>
</dbReference>
<reference evidence="2 3" key="1">
    <citation type="submission" date="2021-04" db="EMBL/GenBank/DDBJ databases">
        <title>Paenibacillus sp. DLE-14 whole genome sequence.</title>
        <authorList>
            <person name="Ham Y.J."/>
        </authorList>
    </citation>
    <scope>NUCLEOTIDE SEQUENCE [LARGE SCALE GENOMIC DNA]</scope>
    <source>
        <strain evidence="2 3">DLE-14</strain>
    </source>
</reference>
<dbReference type="EMBL" id="JAGKSP010000018">
    <property type="protein sequence ID" value="MBP3966461.1"/>
    <property type="molecule type" value="Genomic_DNA"/>
</dbReference>
<dbReference type="PROSITE" id="PS50011">
    <property type="entry name" value="PROTEIN_KINASE_DOM"/>
    <property type="match status" value="1"/>
</dbReference>
<keyword evidence="2" id="KW-0418">Kinase</keyword>
<keyword evidence="3" id="KW-1185">Reference proteome</keyword>
<protein>
    <submittedName>
        <fullName evidence="2">Serine/threonine protein kinase</fullName>
    </submittedName>
</protein>
<evidence type="ECO:0000313" key="3">
    <source>
        <dbReference type="Proteomes" id="UP000673394"/>
    </source>
</evidence>
<gene>
    <name evidence="2" type="ORF">I8J30_27520</name>
</gene>
<evidence type="ECO:0000259" key="1">
    <source>
        <dbReference type="PROSITE" id="PS50011"/>
    </source>
</evidence>